<dbReference type="GO" id="GO:0005886">
    <property type="term" value="C:plasma membrane"/>
    <property type="evidence" value="ECO:0007669"/>
    <property type="project" value="UniProtKB-SubCell"/>
</dbReference>
<keyword evidence="4 7" id="KW-0812">Transmembrane</keyword>
<comment type="similarity">
    <text evidence="2">Belongs to the UPF0702 family.</text>
</comment>
<evidence type="ECO:0000256" key="4">
    <source>
        <dbReference type="ARBA" id="ARBA00022692"/>
    </source>
</evidence>
<protein>
    <submittedName>
        <fullName evidence="9">Putative membrane protein</fullName>
    </submittedName>
</protein>
<feature type="transmembrane region" description="Helical" evidence="7">
    <location>
        <begin position="65"/>
        <end position="83"/>
    </location>
</feature>
<evidence type="ECO:0000256" key="7">
    <source>
        <dbReference type="SAM" id="Phobius"/>
    </source>
</evidence>
<reference evidence="9 10" key="1">
    <citation type="submission" date="2012-01" db="EMBL/GenBank/DDBJ databases">
        <title>Complete sequence of Desulfotomaculum gibsoniae DSM 7213.</title>
        <authorList>
            <consortium name="US DOE Joint Genome Institute"/>
            <person name="Lucas S."/>
            <person name="Han J."/>
            <person name="Lapidus A."/>
            <person name="Cheng J.-F."/>
            <person name="Goodwin L."/>
            <person name="Pitluck S."/>
            <person name="Peters L."/>
            <person name="Ovchinnikova G."/>
            <person name="Teshima H."/>
            <person name="Detter J.C."/>
            <person name="Han C."/>
            <person name="Tapia R."/>
            <person name="Land M."/>
            <person name="Hauser L."/>
            <person name="Kyrpides N."/>
            <person name="Ivanova N."/>
            <person name="Pagani I."/>
            <person name="Parshina S."/>
            <person name="Plugge C."/>
            <person name="Muyzer G."/>
            <person name="Kuever J."/>
            <person name="Ivanova A."/>
            <person name="Nazina T."/>
            <person name="Klenk H.-P."/>
            <person name="Brambilla E."/>
            <person name="Spring S."/>
            <person name="Stams A.F."/>
            <person name="Woyke T."/>
        </authorList>
    </citation>
    <scope>NUCLEOTIDE SEQUENCE [LARGE SCALE GENOMIC DNA]</scope>
    <source>
        <strain evidence="9 10">DSM 7213</strain>
    </source>
</reference>
<evidence type="ECO:0000256" key="2">
    <source>
        <dbReference type="ARBA" id="ARBA00006448"/>
    </source>
</evidence>
<evidence type="ECO:0000256" key="3">
    <source>
        <dbReference type="ARBA" id="ARBA00022475"/>
    </source>
</evidence>
<sequence length="237" mass="26448">MLINPYIEIPLRALFAYLFLLLFTRINGREQISQLTYFEYVVGITIGSIAGTLTTTPEDPFGPGLLGMAVWTILPILTGLLVLKSVPARKIIEGEPIVVIQNGKIDEEALARQRTNLDDLMLMLRQKDIFNIGDVENAIFERNGELTVQRKSQLNPVTPADLNISTLYQGLPTTLVQDGVVIENRLKEISLSKDWLLKKLQTEHGVNEISQVSIAQLDTSGNLYVDLKNANPENKPH</sequence>
<evidence type="ECO:0000259" key="8">
    <source>
        <dbReference type="Pfam" id="PF04239"/>
    </source>
</evidence>
<comment type="subcellular location">
    <subcellularLocation>
        <location evidence="1">Cell membrane</location>
        <topology evidence="1">Multi-pass membrane protein</topology>
    </subcellularLocation>
</comment>
<organism evidence="9 10">
    <name type="scientific">Desulfoscipio gibsoniae DSM 7213</name>
    <dbReference type="NCBI Taxonomy" id="767817"/>
    <lineage>
        <taxon>Bacteria</taxon>
        <taxon>Bacillati</taxon>
        <taxon>Bacillota</taxon>
        <taxon>Clostridia</taxon>
        <taxon>Eubacteriales</taxon>
        <taxon>Desulfallaceae</taxon>
        <taxon>Desulfoscipio</taxon>
    </lineage>
</organism>
<dbReference type="OrthoDB" id="1682423at2"/>
<evidence type="ECO:0000256" key="1">
    <source>
        <dbReference type="ARBA" id="ARBA00004651"/>
    </source>
</evidence>
<dbReference type="Gene3D" id="3.30.240.20">
    <property type="entry name" value="bsu07140 like domains"/>
    <property type="match status" value="2"/>
</dbReference>
<dbReference type="KEGG" id="dgi:Desgi_1384"/>
<evidence type="ECO:0000313" key="10">
    <source>
        <dbReference type="Proteomes" id="UP000013520"/>
    </source>
</evidence>
<dbReference type="InterPro" id="IPR007353">
    <property type="entry name" value="DUF421"/>
</dbReference>
<evidence type="ECO:0000313" key="9">
    <source>
        <dbReference type="EMBL" id="AGL00883.1"/>
    </source>
</evidence>
<dbReference type="eggNOG" id="COG2323">
    <property type="taxonomic scope" value="Bacteria"/>
</dbReference>
<evidence type="ECO:0000256" key="5">
    <source>
        <dbReference type="ARBA" id="ARBA00022989"/>
    </source>
</evidence>
<feature type="domain" description="YetF C-terminal" evidence="8">
    <location>
        <begin position="84"/>
        <end position="217"/>
    </location>
</feature>
<dbReference type="Pfam" id="PF04239">
    <property type="entry name" value="DUF421"/>
    <property type="match status" value="1"/>
</dbReference>
<gene>
    <name evidence="9" type="ORF">Desgi_1384</name>
</gene>
<dbReference type="RefSeq" id="WP_006522671.1">
    <property type="nucleotide sequence ID" value="NC_021184.1"/>
</dbReference>
<name>R4KCH3_9FIRM</name>
<accession>R4KCH3</accession>
<dbReference type="PANTHER" id="PTHR34582">
    <property type="entry name" value="UPF0702 TRANSMEMBRANE PROTEIN YCAP"/>
    <property type="match status" value="1"/>
</dbReference>
<dbReference type="STRING" id="767817.Desgi_1384"/>
<keyword evidence="10" id="KW-1185">Reference proteome</keyword>
<keyword evidence="3" id="KW-1003">Cell membrane</keyword>
<keyword evidence="5 7" id="KW-1133">Transmembrane helix</keyword>
<keyword evidence="6 7" id="KW-0472">Membrane</keyword>
<evidence type="ECO:0000256" key="6">
    <source>
        <dbReference type="ARBA" id="ARBA00023136"/>
    </source>
</evidence>
<dbReference type="HOGENOM" id="CLU_077149_0_2_9"/>
<dbReference type="PANTHER" id="PTHR34582:SF7">
    <property type="entry name" value="UPF0702 TRANSMEMBRANE PROTEIN YDFS"/>
    <property type="match status" value="1"/>
</dbReference>
<proteinExistence type="inferred from homology"/>
<dbReference type="Proteomes" id="UP000013520">
    <property type="component" value="Chromosome"/>
</dbReference>
<dbReference type="EMBL" id="CP003273">
    <property type="protein sequence ID" value="AGL00883.1"/>
    <property type="molecule type" value="Genomic_DNA"/>
</dbReference>
<feature type="transmembrane region" description="Helical" evidence="7">
    <location>
        <begin position="35"/>
        <end position="53"/>
    </location>
</feature>
<dbReference type="AlphaFoldDB" id="R4KCH3"/>
<feature type="transmembrane region" description="Helical" evidence="7">
    <location>
        <begin position="6"/>
        <end position="23"/>
    </location>
</feature>
<dbReference type="InterPro" id="IPR023090">
    <property type="entry name" value="UPF0702_alpha/beta_dom_sf"/>
</dbReference>